<dbReference type="PROSITE" id="PS52016">
    <property type="entry name" value="TONB_DEPENDENT_REC_3"/>
    <property type="match status" value="1"/>
</dbReference>
<evidence type="ECO:0000313" key="15">
    <source>
        <dbReference type="EMBL" id="MBD7987686.1"/>
    </source>
</evidence>
<comment type="subcellular location">
    <subcellularLocation>
        <location evidence="1 9">Cell outer membrane</location>
        <topology evidence="1 9">Multi-pass membrane protein</topology>
    </subcellularLocation>
</comment>
<dbReference type="InterPro" id="IPR000531">
    <property type="entry name" value="Beta-barrel_TonB"/>
</dbReference>
<feature type="domain" description="TonB-dependent receptor-like beta-barrel" evidence="13">
    <location>
        <begin position="378"/>
        <end position="918"/>
    </location>
</feature>
<evidence type="ECO:0000313" key="16">
    <source>
        <dbReference type="Proteomes" id="UP000647183"/>
    </source>
</evidence>
<feature type="signal peptide" evidence="12">
    <location>
        <begin position="1"/>
        <end position="27"/>
    </location>
</feature>
<dbReference type="PANTHER" id="PTHR47234">
    <property type="match status" value="1"/>
</dbReference>
<evidence type="ECO:0000256" key="7">
    <source>
        <dbReference type="ARBA" id="ARBA00023136"/>
    </source>
</evidence>
<evidence type="ECO:0000256" key="5">
    <source>
        <dbReference type="ARBA" id="ARBA00022729"/>
    </source>
</evidence>
<proteinExistence type="inferred from homology"/>
<dbReference type="InterPro" id="IPR039426">
    <property type="entry name" value="TonB-dep_rcpt-like"/>
</dbReference>
<evidence type="ECO:0000256" key="4">
    <source>
        <dbReference type="ARBA" id="ARBA00022692"/>
    </source>
</evidence>
<keyword evidence="16" id="KW-1185">Reference proteome</keyword>
<protein>
    <submittedName>
        <fullName evidence="15">TonB-dependent receptor</fullName>
    </submittedName>
</protein>
<comment type="caution">
    <text evidence="15">The sequence shown here is derived from an EMBL/GenBank/DDBJ whole genome shotgun (WGS) entry which is preliminary data.</text>
</comment>
<keyword evidence="7 9" id="KW-0472">Membrane</keyword>
<keyword evidence="8 9" id="KW-0998">Cell outer membrane</keyword>
<dbReference type="Proteomes" id="UP000647183">
    <property type="component" value="Unassembled WGS sequence"/>
</dbReference>
<dbReference type="InterPro" id="IPR037066">
    <property type="entry name" value="Plug_dom_sf"/>
</dbReference>
<keyword evidence="2 9" id="KW-0813">Transport</keyword>
<dbReference type="Pfam" id="PF07715">
    <property type="entry name" value="Plug"/>
    <property type="match status" value="1"/>
</dbReference>
<keyword evidence="15" id="KW-0675">Receptor</keyword>
<dbReference type="InterPro" id="IPR012910">
    <property type="entry name" value="Plug_dom"/>
</dbReference>
<dbReference type="InterPro" id="IPR010916">
    <property type="entry name" value="TonB_box_CS"/>
</dbReference>
<dbReference type="Pfam" id="PF00593">
    <property type="entry name" value="TonB_dep_Rec_b-barrel"/>
    <property type="match status" value="1"/>
</dbReference>
<dbReference type="Gene3D" id="2.170.130.10">
    <property type="entry name" value="TonB-dependent receptor, plug domain"/>
    <property type="match status" value="1"/>
</dbReference>
<sequence>MALPPPCLLAAAVCAALSLTAPAIASAQSTDPTTLDSVTVTGSRIKQSELETHVPVQVLTREDIDRTGFKSVADIVQNLTASGAGLNTKFNSSGNFGFPPDGGGVGAGAATVDLRHLGPKRVLVLVDGIRWVNESSGSGVGSAVDLNTIPLALVDRIEVLEDGASSIYGSDAIAGVVNIITRKDVQGGDIELHYGTYDDLGGDTWGADMGYGGGNDRLQWFVGASYFKQEEVSSLEYGPASVPVPGTGLANGSSATPQGRFVFMDPNTGLVHDITPNTGANAPGFTPGQGCARTDDFHCFATADRFNFAPYNLLLTPSERKTVFGQVRFAFNDNLGGYVRALYNDRESANQAAPEPFFLGTDAGIYNPYGESTLVISALNPYNPFGFDLTTVGPDANLFLLGRRPVEGGPRRYQQDVETWYVAAGLDGTFNVGARPWDWDINVVRSESQAEQTNTGSYNLRRINEALGDPAACAAIAGCVPLNVFGGAGTITPEMLAFIQPVVRDESENSLTLASANLTGTLAQLPAGPLGFAAGYEYRKYEGAYRPDPITVAGEYNGVPSGPTSGEYDVNEVYAELAVPLYANAERGSALDMSIAGRYSDYSTFGGESTGKFGLRWQVAEELVLRGTWAQGFRAPSIGELYGTLSRFDATLVDPCSGPANAVRPECVAQGVPADYVQTNSQISVVTSGNADLQPETSRSLTLGAVFSPSFASDTAWSQRLDLGLTFYKHTIDDAIQAPDAQAILERCVFEADPFSCASYDRSERGQIIRFDDILDNLGTIRTAGWDASLSWLLPMQDWGQLRFDAKTTFVSSFELVNESGQAEPRGPGVEVNDSAIPEWTSSLTTQWSQGPWSLAWSLRYIGELRESCGGANGFDICGDSANDLNVLDATTFHDLQASWNSDAWMRGLRVTLGVNNVTGEDPPICLSCSLNGYDASTYDLPGRFFYARVGLKF</sequence>
<dbReference type="PROSITE" id="PS00430">
    <property type="entry name" value="TONB_DEPENDENT_REC_1"/>
    <property type="match status" value="1"/>
</dbReference>
<dbReference type="EMBL" id="JACSQJ010000002">
    <property type="protein sequence ID" value="MBD7987686.1"/>
    <property type="molecule type" value="Genomic_DNA"/>
</dbReference>
<dbReference type="CDD" id="cd01347">
    <property type="entry name" value="ligand_gated_channel"/>
    <property type="match status" value="1"/>
</dbReference>
<evidence type="ECO:0000259" key="14">
    <source>
        <dbReference type="Pfam" id="PF07715"/>
    </source>
</evidence>
<evidence type="ECO:0000256" key="10">
    <source>
        <dbReference type="PROSITE-ProRule" id="PRU10143"/>
    </source>
</evidence>
<dbReference type="Gene3D" id="2.40.170.20">
    <property type="entry name" value="TonB-dependent receptor, beta-barrel domain"/>
    <property type="match status" value="1"/>
</dbReference>
<name>A0ABR8UI35_9GAMM</name>
<feature type="short sequence motif" description="TonB box" evidence="10">
    <location>
        <begin position="37"/>
        <end position="43"/>
    </location>
</feature>
<evidence type="ECO:0000256" key="8">
    <source>
        <dbReference type="ARBA" id="ARBA00023237"/>
    </source>
</evidence>
<gene>
    <name evidence="15" type="ORF">H9645_06540</name>
</gene>
<dbReference type="RefSeq" id="WP_191728891.1">
    <property type="nucleotide sequence ID" value="NZ_JACSQJ010000002.1"/>
</dbReference>
<evidence type="ECO:0000256" key="3">
    <source>
        <dbReference type="ARBA" id="ARBA00022452"/>
    </source>
</evidence>
<evidence type="ECO:0000256" key="1">
    <source>
        <dbReference type="ARBA" id="ARBA00004571"/>
    </source>
</evidence>
<evidence type="ECO:0000256" key="11">
    <source>
        <dbReference type="RuleBase" id="RU003357"/>
    </source>
</evidence>
<evidence type="ECO:0000256" key="9">
    <source>
        <dbReference type="PROSITE-ProRule" id="PRU01360"/>
    </source>
</evidence>
<keyword evidence="5 12" id="KW-0732">Signal</keyword>
<feature type="domain" description="TonB-dependent receptor plug" evidence="14">
    <location>
        <begin position="50"/>
        <end position="176"/>
    </location>
</feature>
<keyword evidence="4 9" id="KW-0812">Transmembrane</keyword>
<dbReference type="PANTHER" id="PTHR47234:SF2">
    <property type="entry name" value="TONB-DEPENDENT RECEPTOR"/>
    <property type="match status" value="1"/>
</dbReference>
<accession>A0ABR8UI35</accession>
<dbReference type="InterPro" id="IPR036942">
    <property type="entry name" value="Beta-barrel_TonB_sf"/>
</dbReference>
<evidence type="ECO:0000259" key="13">
    <source>
        <dbReference type="Pfam" id="PF00593"/>
    </source>
</evidence>
<evidence type="ECO:0000256" key="2">
    <source>
        <dbReference type="ARBA" id="ARBA00022448"/>
    </source>
</evidence>
<evidence type="ECO:0000256" key="6">
    <source>
        <dbReference type="ARBA" id="ARBA00023077"/>
    </source>
</evidence>
<organism evidence="15 16">
    <name type="scientific">Luteimonas colneyensis</name>
    <dbReference type="NCBI Taxonomy" id="2762230"/>
    <lineage>
        <taxon>Bacteria</taxon>
        <taxon>Pseudomonadati</taxon>
        <taxon>Pseudomonadota</taxon>
        <taxon>Gammaproteobacteria</taxon>
        <taxon>Lysobacterales</taxon>
        <taxon>Lysobacteraceae</taxon>
        <taxon>Luteimonas</taxon>
    </lineage>
</organism>
<comment type="similarity">
    <text evidence="9 11">Belongs to the TonB-dependent receptor family.</text>
</comment>
<keyword evidence="6 10" id="KW-0798">TonB box</keyword>
<feature type="chain" id="PRO_5046736580" evidence="12">
    <location>
        <begin position="28"/>
        <end position="954"/>
    </location>
</feature>
<reference evidence="15 16" key="1">
    <citation type="submission" date="2020-08" db="EMBL/GenBank/DDBJ databases">
        <title>A Genomic Blueprint of the Chicken Gut Microbiome.</title>
        <authorList>
            <person name="Gilroy R."/>
            <person name="Ravi A."/>
            <person name="Getino M."/>
            <person name="Pursley I."/>
            <person name="Horton D.L."/>
            <person name="Alikhan N.-F."/>
            <person name="Baker D."/>
            <person name="Gharbi K."/>
            <person name="Hall N."/>
            <person name="Watson M."/>
            <person name="Adriaenssens E.M."/>
            <person name="Foster-Nyarko E."/>
            <person name="Jarju S."/>
            <person name="Secka A."/>
            <person name="Antonio M."/>
            <person name="Oren A."/>
            <person name="Chaudhuri R."/>
            <person name="La Ragione R.M."/>
            <person name="Hildebrand F."/>
            <person name="Pallen M.J."/>
        </authorList>
    </citation>
    <scope>NUCLEOTIDE SEQUENCE [LARGE SCALE GENOMIC DNA]</scope>
    <source>
        <strain evidence="15 16">Sa2BVA3</strain>
    </source>
</reference>
<evidence type="ECO:0000256" key="12">
    <source>
        <dbReference type="SAM" id="SignalP"/>
    </source>
</evidence>
<keyword evidence="3 9" id="KW-1134">Transmembrane beta strand</keyword>
<dbReference type="SUPFAM" id="SSF56935">
    <property type="entry name" value="Porins"/>
    <property type="match status" value="1"/>
</dbReference>